<feature type="repeat" description="TPR" evidence="3">
    <location>
        <begin position="285"/>
        <end position="318"/>
    </location>
</feature>
<feature type="compositionally biased region" description="Basic and acidic residues" evidence="4">
    <location>
        <begin position="37"/>
        <end position="48"/>
    </location>
</feature>
<dbReference type="InterPro" id="IPR019734">
    <property type="entry name" value="TPR_rpt"/>
</dbReference>
<evidence type="ECO:0000313" key="5">
    <source>
        <dbReference type="EMBL" id="QPI48103.1"/>
    </source>
</evidence>
<dbReference type="RefSeq" id="WP_206087744.1">
    <property type="nucleotide sequence ID" value="NZ_CP065053.1"/>
</dbReference>
<evidence type="ECO:0000256" key="4">
    <source>
        <dbReference type="SAM" id="MobiDB-lite"/>
    </source>
</evidence>
<keyword evidence="6" id="KW-1185">Reference proteome</keyword>
<dbReference type="EMBL" id="CP065053">
    <property type="protein sequence ID" value="QPI48103.1"/>
    <property type="molecule type" value="Genomic_DNA"/>
</dbReference>
<evidence type="ECO:0000313" key="6">
    <source>
        <dbReference type="Proteomes" id="UP000662888"/>
    </source>
</evidence>
<feature type="repeat" description="TPR" evidence="3">
    <location>
        <begin position="365"/>
        <end position="398"/>
    </location>
</feature>
<organism evidence="5 6">
    <name type="scientific">Massilia antarctica</name>
    <dbReference type="NCBI Taxonomy" id="2765360"/>
    <lineage>
        <taxon>Bacteria</taxon>
        <taxon>Pseudomonadati</taxon>
        <taxon>Pseudomonadota</taxon>
        <taxon>Betaproteobacteria</taxon>
        <taxon>Burkholderiales</taxon>
        <taxon>Oxalobacteraceae</taxon>
        <taxon>Telluria group</taxon>
        <taxon>Massilia</taxon>
    </lineage>
</organism>
<reference evidence="5 6" key="1">
    <citation type="submission" date="2020-11" db="EMBL/GenBank/DDBJ databases">
        <authorList>
            <person name="Sun Q."/>
        </authorList>
    </citation>
    <scope>NUCLEOTIDE SEQUENCE [LARGE SCALE GENOMIC DNA]</scope>
    <source>
        <strain evidence="5 6">P8398</strain>
    </source>
</reference>
<dbReference type="SMART" id="SM00028">
    <property type="entry name" value="TPR"/>
    <property type="match status" value="3"/>
</dbReference>
<dbReference type="Gene3D" id="1.25.40.10">
    <property type="entry name" value="Tetratricopeptide repeat domain"/>
    <property type="match status" value="1"/>
</dbReference>
<gene>
    <name evidence="5" type="ORF">IV454_21440</name>
</gene>
<sequence>MNQTITPITSLDGFPRLSLAGFHEQFPDASVGQRRNPQPERCIDSTSGDERLIDGDDVRLLLITGNVSIDEAFLLGAPRDGWSHIAVDGDLHIAGRTSCEDYDSGMNRVYFVSGDLYVGSVNLTNMPSNTVAGHIVAHCAWLSADDDCAMRTAPELRVHARFLFAWFYSIDDLTICPDAVIFILGNGKYCADLRLPNPSFQWHEDIHVLDEPFVYIVQREGSDAPGWVAGAIEAALARGESIFRDGFDIACYPYHRAAQAQADADDQRAAYLLHKKTAAIAPGFYEAWLGMGDALFQVGAYRQARAAYRTAATLFPADQTGLVNLAFNYASLCALYLDQFDEAIAMANMSVAHNRDAEYENDTFGYAYRCRAEAYLLAGRVEQAFADLEEALRLDPHDSATQWLMGLVYHQRGDGEQARLFHAKASRYQTCFSAFYDVETGTAFLYDAPTEVDWDAVSLDTVRLPAGDEGC</sequence>
<keyword evidence="1" id="KW-0677">Repeat</keyword>
<protein>
    <submittedName>
        <fullName evidence="5">Tetratricopeptide repeat protein</fullName>
    </submittedName>
</protein>
<feature type="region of interest" description="Disordered" evidence="4">
    <location>
        <begin position="28"/>
        <end position="48"/>
    </location>
</feature>
<dbReference type="InterPro" id="IPR013105">
    <property type="entry name" value="TPR_2"/>
</dbReference>
<dbReference type="InterPro" id="IPR011990">
    <property type="entry name" value="TPR-like_helical_dom_sf"/>
</dbReference>
<evidence type="ECO:0000256" key="2">
    <source>
        <dbReference type="ARBA" id="ARBA00022803"/>
    </source>
</evidence>
<dbReference type="PANTHER" id="PTHR12558:SF13">
    <property type="entry name" value="CELL DIVISION CYCLE PROTEIN 27 HOMOLOG"/>
    <property type="match status" value="1"/>
</dbReference>
<accession>A0AA48WAG6</accession>
<dbReference type="Pfam" id="PF07719">
    <property type="entry name" value="TPR_2"/>
    <property type="match status" value="1"/>
</dbReference>
<dbReference type="Pfam" id="PF13181">
    <property type="entry name" value="TPR_8"/>
    <property type="match status" value="1"/>
</dbReference>
<evidence type="ECO:0000256" key="3">
    <source>
        <dbReference type="PROSITE-ProRule" id="PRU00339"/>
    </source>
</evidence>
<evidence type="ECO:0000256" key="1">
    <source>
        <dbReference type="ARBA" id="ARBA00022737"/>
    </source>
</evidence>
<dbReference type="Proteomes" id="UP000662888">
    <property type="component" value="Chromosome"/>
</dbReference>
<dbReference type="PANTHER" id="PTHR12558">
    <property type="entry name" value="CELL DIVISION CYCLE 16,23,27"/>
    <property type="match status" value="1"/>
</dbReference>
<proteinExistence type="predicted"/>
<name>A0AA48WAG6_9BURK</name>
<dbReference type="SUPFAM" id="SSF48452">
    <property type="entry name" value="TPR-like"/>
    <property type="match status" value="1"/>
</dbReference>
<keyword evidence="2 3" id="KW-0802">TPR repeat</keyword>
<dbReference type="PROSITE" id="PS50005">
    <property type="entry name" value="TPR"/>
    <property type="match status" value="2"/>
</dbReference>